<dbReference type="KEGG" id="bcc:BCc_356"/>
<proteinExistence type="predicted"/>
<evidence type="ECO:0000313" key="4">
    <source>
        <dbReference type="Proteomes" id="UP000000669"/>
    </source>
</evidence>
<dbReference type="eggNOG" id="COG0596">
    <property type="taxonomic scope" value="Bacteria"/>
</dbReference>
<dbReference type="InterPro" id="IPR050266">
    <property type="entry name" value="AB_hydrolase_sf"/>
</dbReference>
<dbReference type="PANTHER" id="PTHR43798:SF33">
    <property type="entry name" value="HYDROLASE, PUTATIVE (AFU_ORTHOLOGUE AFUA_2G14860)-RELATED"/>
    <property type="match status" value="1"/>
</dbReference>
<evidence type="ECO:0000256" key="1">
    <source>
        <dbReference type="SAM" id="Phobius"/>
    </source>
</evidence>
<dbReference type="RefSeq" id="WP_011672728.1">
    <property type="nucleotide sequence ID" value="NC_008513.1"/>
</dbReference>
<feature type="transmembrane region" description="Helical" evidence="1">
    <location>
        <begin position="101"/>
        <end position="117"/>
    </location>
</feature>
<gene>
    <name evidence="3" type="primary">bioH</name>
    <name evidence="3" type="ordered locus">BCc_356</name>
</gene>
<dbReference type="PANTHER" id="PTHR43798">
    <property type="entry name" value="MONOACYLGLYCEROL LIPASE"/>
    <property type="match status" value="1"/>
</dbReference>
<dbReference type="AlphaFoldDB" id="Q056Z0"/>
<dbReference type="Proteomes" id="UP000000669">
    <property type="component" value="Chromosome"/>
</dbReference>
<dbReference type="STRING" id="372461.BCc_356"/>
<keyword evidence="1" id="KW-0812">Transmembrane</keyword>
<organism evidence="3 4">
    <name type="scientific">Buchnera aphidicola subsp. Cinara cedri (strain Cc)</name>
    <dbReference type="NCBI Taxonomy" id="372461"/>
    <lineage>
        <taxon>Bacteria</taxon>
        <taxon>Pseudomonadati</taxon>
        <taxon>Pseudomonadota</taxon>
        <taxon>Gammaproteobacteria</taxon>
        <taxon>Enterobacterales</taxon>
        <taxon>Erwiniaceae</taxon>
        <taxon>Buchnera</taxon>
    </lineage>
</organism>
<dbReference type="ESTHER" id="buccc-q056z0">
    <property type="family name" value="BioH"/>
</dbReference>
<keyword evidence="1" id="KW-0472">Membrane</keyword>
<dbReference type="GO" id="GO:0016020">
    <property type="term" value="C:membrane"/>
    <property type="evidence" value="ECO:0007669"/>
    <property type="project" value="TreeGrafter"/>
</dbReference>
<dbReference type="InterPro" id="IPR029058">
    <property type="entry name" value="AB_hydrolase_fold"/>
</dbReference>
<keyword evidence="1" id="KW-1133">Transmembrane helix</keyword>
<dbReference type="Pfam" id="PF00561">
    <property type="entry name" value="Abhydrolase_1"/>
    <property type="match status" value="1"/>
</dbReference>
<reference evidence="3 4" key="1">
    <citation type="journal article" date="2006" name="Science">
        <title>A small microbial genome: the end of a long symbiotic relationship?</title>
        <authorList>
            <person name="Perez-Brocal V."/>
            <person name="Gil R."/>
            <person name="Ramos S."/>
            <person name="Lamelas A."/>
            <person name="Postigo M."/>
            <person name="Michelena J.M."/>
            <person name="Silva F.J."/>
            <person name="Moya A."/>
            <person name="Latorre A."/>
        </authorList>
    </citation>
    <scope>NUCLEOTIDE SEQUENCE [LARGE SCALE GENOMIC DNA]</scope>
    <source>
        <strain evidence="4">Cc</strain>
    </source>
</reference>
<dbReference type="InterPro" id="IPR000073">
    <property type="entry name" value="AB_hydrolase_1"/>
</dbReference>
<evidence type="ECO:0000313" key="3">
    <source>
        <dbReference type="EMBL" id="ABJ90809.1"/>
    </source>
</evidence>
<dbReference type="Gene3D" id="3.40.50.1820">
    <property type="entry name" value="alpha/beta hydrolase"/>
    <property type="match status" value="1"/>
</dbReference>
<evidence type="ECO:0000259" key="2">
    <source>
        <dbReference type="Pfam" id="PF00561"/>
    </source>
</evidence>
<accession>Q056Z0</accession>
<feature type="domain" description="AB hydrolase-1" evidence="2">
    <location>
        <begin position="18"/>
        <end position="248"/>
    </location>
</feature>
<sequence>MNQKKKINLFTIEKGKIHLVFFHGWGLNSLIWKKIIPILKKKFTLYFLDFPGYGKNIDFPIMNFNQLSDYLFKKIKKKVILIGWSLGGQFAHYLSFKYPNFILAVIYITYTPFFMKKKRKKKKIFKKIKNDIILNYKKFLYDFINLHILYKKKKNLLYFKKKFSFLKKYPNPKKEAIEIGYKWLTKIDQRKKILSKNIPTLKIYGELDNLISIRIYKKSNNLNNLNKIKKNYYYIIPKARHAPFLSHPKIFCKIINKFIKKL</sequence>
<dbReference type="OrthoDB" id="9780744at2"/>
<dbReference type="SUPFAM" id="SSF53474">
    <property type="entry name" value="alpha/beta-Hydrolases"/>
    <property type="match status" value="1"/>
</dbReference>
<keyword evidence="4" id="KW-1185">Reference proteome</keyword>
<dbReference type="HOGENOM" id="CLU_020336_12_2_6"/>
<protein>
    <submittedName>
        <fullName evidence="3">Carboxylesterase</fullName>
    </submittedName>
</protein>
<name>Q056Z0_BUCCC</name>
<dbReference type="EMBL" id="CP000263">
    <property type="protein sequence ID" value="ABJ90809.1"/>
    <property type="molecule type" value="Genomic_DNA"/>
</dbReference>